<dbReference type="PROSITE" id="PS50160">
    <property type="entry name" value="DNA_LIGASE_A3"/>
    <property type="match status" value="1"/>
</dbReference>
<dbReference type="Gene3D" id="3.30.470.30">
    <property type="entry name" value="DNA ligase/mRNA capping enzyme"/>
    <property type="match status" value="1"/>
</dbReference>
<evidence type="ECO:0000313" key="8">
    <source>
        <dbReference type="Proteomes" id="UP000504636"/>
    </source>
</evidence>
<evidence type="ECO:0000256" key="4">
    <source>
        <dbReference type="ARBA" id="ARBA00022840"/>
    </source>
</evidence>
<dbReference type="InterPro" id="IPR029710">
    <property type="entry name" value="LIG4"/>
</dbReference>
<dbReference type="GO" id="GO:0006303">
    <property type="term" value="P:double-strand break repair via nonhomologous end joining"/>
    <property type="evidence" value="ECO:0007669"/>
    <property type="project" value="TreeGrafter"/>
</dbReference>
<dbReference type="InterPro" id="IPR012308">
    <property type="entry name" value="DNA_ligase_ATP-dep_N"/>
</dbReference>
<proteinExistence type="inferred from homology"/>
<feature type="domain" description="ATP-dependent DNA ligase family profile" evidence="6">
    <location>
        <begin position="353"/>
        <end position="498"/>
    </location>
</feature>
<dbReference type="OrthoDB" id="2160351at2759"/>
<protein>
    <recommendedName>
        <fullName evidence="6">ATP-dependent DNA ligase family profile domain-containing protein</fullName>
    </recommendedName>
</protein>
<keyword evidence="8" id="KW-1185">Reference proteome</keyword>
<dbReference type="InterPro" id="IPR012340">
    <property type="entry name" value="NA-bd_OB-fold"/>
</dbReference>
<evidence type="ECO:0000256" key="5">
    <source>
        <dbReference type="ARBA" id="ARBA00023242"/>
    </source>
</evidence>
<evidence type="ECO:0000313" key="7">
    <source>
        <dbReference type="EMBL" id="KAF2816215.1"/>
    </source>
</evidence>
<reference evidence="9" key="2">
    <citation type="submission" date="2020-04" db="EMBL/GenBank/DDBJ databases">
        <authorList>
            <consortium name="NCBI Genome Project"/>
        </authorList>
    </citation>
    <scope>NUCLEOTIDE SEQUENCE</scope>
    <source>
        <strain evidence="9">CBS 304.34</strain>
    </source>
</reference>
<evidence type="ECO:0000313" key="9">
    <source>
        <dbReference type="RefSeq" id="XP_033583179.1"/>
    </source>
</evidence>
<dbReference type="InterPro" id="IPR036599">
    <property type="entry name" value="DNA_ligase_N_sf"/>
</dbReference>
<organism evidence="7">
    <name type="scientific">Mytilinidion resinicola</name>
    <dbReference type="NCBI Taxonomy" id="574789"/>
    <lineage>
        <taxon>Eukaryota</taxon>
        <taxon>Fungi</taxon>
        <taxon>Dikarya</taxon>
        <taxon>Ascomycota</taxon>
        <taxon>Pezizomycotina</taxon>
        <taxon>Dothideomycetes</taxon>
        <taxon>Pleosporomycetidae</taxon>
        <taxon>Mytilinidiales</taxon>
        <taxon>Mytilinidiaceae</taxon>
        <taxon>Mytilinidion</taxon>
    </lineage>
</organism>
<gene>
    <name evidence="7 9" type="ORF">BDZ99DRAFT_514816</name>
</gene>
<dbReference type="GO" id="GO:0003910">
    <property type="term" value="F:DNA ligase (ATP) activity"/>
    <property type="evidence" value="ECO:0007669"/>
    <property type="project" value="InterPro"/>
</dbReference>
<dbReference type="PANTHER" id="PTHR45997:SF2">
    <property type="entry name" value="ATP DEPENDENT DNA LIGASE DOMAIN PROTEIN (AFU_ORTHOLOGUE AFUA_5G02430)"/>
    <property type="match status" value="1"/>
</dbReference>
<keyword evidence="2" id="KW-0436">Ligase</keyword>
<dbReference type="Pfam" id="PF01068">
    <property type="entry name" value="DNA_ligase_A_M"/>
    <property type="match status" value="1"/>
</dbReference>
<keyword evidence="4" id="KW-0067">ATP-binding</keyword>
<dbReference type="GO" id="GO:0006297">
    <property type="term" value="P:nucleotide-excision repair, DNA gap filling"/>
    <property type="evidence" value="ECO:0007669"/>
    <property type="project" value="TreeGrafter"/>
</dbReference>
<name>A0A6A6Z7I1_9PEZI</name>
<evidence type="ECO:0000256" key="3">
    <source>
        <dbReference type="ARBA" id="ARBA00022741"/>
    </source>
</evidence>
<dbReference type="Gene3D" id="1.10.3260.10">
    <property type="entry name" value="DNA ligase, ATP-dependent, N-terminal domain"/>
    <property type="match status" value="1"/>
</dbReference>
<dbReference type="GO" id="GO:0006310">
    <property type="term" value="P:DNA recombination"/>
    <property type="evidence" value="ECO:0007669"/>
    <property type="project" value="InterPro"/>
</dbReference>
<dbReference type="SUPFAM" id="SSF56091">
    <property type="entry name" value="DNA ligase/mRNA capping enzyme, catalytic domain"/>
    <property type="match status" value="1"/>
</dbReference>
<dbReference type="GO" id="GO:0032807">
    <property type="term" value="C:DNA ligase IV complex"/>
    <property type="evidence" value="ECO:0007669"/>
    <property type="project" value="TreeGrafter"/>
</dbReference>
<reference evidence="9" key="3">
    <citation type="submission" date="2025-04" db="UniProtKB">
        <authorList>
            <consortium name="RefSeq"/>
        </authorList>
    </citation>
    <scope>IDENTIFICATION</scope>
    <source>
        <strain evidence="9">CBS 304.34</strain>
    </source>
</reference>
<dbReference type="PANTHER" id="PTHR45997">
    <property type="entry name" value="DNA LIGASE 4"/>
    <property type="match status" value="1"/>
</dbReference>
<comment type="similarity">
    <text evidence="1">Belongs to the ATP-dependent DNA ligase family.</text>
</comment>
<evidence type="ECO:0000256" key="1">
    <source>
        <dbReference type="ARBA" id="ARBA00007572"/>
    </source>
</evidence>
<dbReference type="Gene3D" id="2.40.50.140">
    <property type="entry name" value="Nucleic acid-binding proteins"/>
    <property type="match status" value="1"/>
</dbReference>
<dbReference type="RefSeq" id="XP_033583179.1">
    <property type="nucleotide sequence ID" value="XM_033724913.1"/>
</dbReference>
<dbReference type="Pfam" id="PF04675">
    <property type="entry name" value="DNA_ligase_A_N"/>
    <property type="match status" value="1"/>
</dbReference>
<evidence type="ECO:0000256" key="2">
    <source>
        <dbReference type="ARBA" id="ARBA00022598"/>
    </source>
</evidence>
<sequence>MVFKFSQVCQLLENMEKVAQHEPQLPRYRADQTRRTTIVEWFAKHRSTLMEPTINGPAILSILFPERRKDMVYGMQEVRLATKVSTLMRFRAPQITQLYKYSEWGNGDMPACAQNATKEWDGSLVGDPITVDKILEVLEQLTAKCRFSSPAIQSKRNLSMDTDKILHGVLIKLRSWQIKWFLRVVLQQFTTVALDENLVLREYHFLLPELLHFQNDFEAVFALLKGPLSCYDSKPDIRVQKMLRMEASKHLRPTVGVKVGRPHFRKAWANGYGSLMTQDRRALHSVIKAALRVGTPGCLVKSKCILLGELVVYSDREQKILEFHKIRKHVSRSGSFIGVLQDSQCHDYEHLMIVLFDVLLVDDDITMSQGLQMRRDVLRRLVKYIPGRAMRSEWTILDFRSTGAEELKDLFARALALKYEGYILKPALSPYFPLQAQHEEWLPNFFVKLKKDYLADMGGSKDVGDFAVVGARYDSMLALKTGMDGSIRWTDFYLGCLTNKDSVRFGEKRKFKIVAVIKSESCIPKADLAYLNSHGQFRSIEYREGLELEPFDIVKNYGYGRSMAVAFKEPFVVEVLGSGYDKPSNESFLMLRHPRIKKVHRD</sequence>
<dbReference type="GeneID" id="54465806"/>
<dbReference type="GO" id="GO:0003677">
    <property type="term" value="F:DNA binding"/>
    <property type="evidence" value="ECO:0007669"/>
    <property type="project" value="InterPro"/>
</dbReference>
<dbReference type="EMBL" id="MU003693">
    <property type="protein sequence ID" value="KAF2816215.1"/>
    <property type="molecule type" value="Genomic_DNA"/>
</dbReference>
<dbReference type="AlphaFoldDB" id="A0A6A6Z7I1"/>
<accession>A0A6A6Z7I1</accession>
<keyword evidence="3" id="KW-0547">Nucleotide-binding</keyword>
<dbReference type="Proteomes" id="UP000504636">
    <property type="component" value="Unplaced"/>
</dbReference>
<keyword evidence="5" id="KW-0539">Nucleus</keyword>
<evidence type="ECO:0000259" key="6">
    <source>
        <dbReference type="PROSITE" id="PS50160"/>
    </source>
</evidence>
<dbReference type="GO" id="GO:0005524">
    <property type="term" value="F:ATP binding"/>
    <property type="evidence" value="ECO:0007669"/>
    <property type="project" value="UniProtKB-KW"/>
</dbReference>
<reference evidence="7 9" key="1">
    <citation type="journal article" date="2020" name="Stud. Mycol.">
        <title>101 Dothideomycetes genomes: a test case for predicting lifestyles and emergence of pathogens.</title>
        <authorList>
            <person name="Haridas S."/>
            <person name="Albert R."/>
            <person name="Binder M."/>
            <person name="Bloem J."/>
            <person name="Labutti K."/>
            <person name="Salamov A."/>
            <person name="Andreopoulos B."/>
            <person name="Baker S."/>
            <person name="Barry K."/>
            <person name="Bills G."/>
            <person name="Bluhm B."/>
            <person name="Cannon C."/>
            <person name="Castanera R."/>
            <person name="Culley D."/>
            <person name="Daum C."/>
            <person name="Ezra D."/>
            <person name="Gonzalez J."/>
            <person name="Henrissat B."/>
            <person name="Kuo A."/>
            <person name="Liang C."/>
            <person name="Lipzen A."/>
            <person name="Lutzoni F."/>
            <person name="Magnuson J."/>
            <person name="Mondo S."/>
            <person name="Nolan M."/>
            <person name="Ohm R."/>
            <person name="Pangilinan J."/>
            <person name="Park H.-J."/>
            <person name="Ramirez L."/>
            <person name="Alfaro M."/>
            <person name="Sun H."/>
            <person name="Tritt A."/>
            <person name="Yoshinaga Y."/>
            <person name="Zwiers L.-H."/>
            <person name="Turgeon B."/>
            <person name="Goodwin S."/>
            <person name="Spatafora J."/>
            <person name="Crous P."/>
            <person name="Grigoriev I."/>
        </authorList>
    </citation>
    <scope>NUCLEOTIDE SEQUENCE</scope>
    <source>
        <strain evidence="7 9">CBS 304.34</strain>
    </source>
</reference>
<dbReference type="InterPro" id="IPR012310">
    <property type="entry name" value="DNA_ligase_ATP-dep_cent"/>
</dbReference>